<dbReference type="AlphaFoldDB" id="A0A422PM61"/>
<gene>
    <name evidence="2" type="ORF">Tco025E_04394</name>
</gene>
<evidence type="ECO:0000313" key="3">
    <source>
        <dbReference type="Proteomes" id="UP000284403"/>
    </source>
</evidence>
<organism evidence="2 3">
    <name type="scientific">Trypanosoma conorhini</name>
    <dbReference type="NCBI Taxonomy" id="83891"/>
    <lineage>
        <taxon>Eukaryota</taxon>
        <taxon>Discoba</taxon>
        <taxon>Euglenozoa</taxon>
        <taxon>Kinetoplastea</taxon>
        <taxon>Metakinetoplastina</taxon>
        <taxon>Trypanosomatida</taxon>
        <taxon>Trypanosomatidae</taxon>
        <taxon>Trypanosoma</taxon>
    </lineage>
</organism>
<dbReference type="Proteomes" id="UP000284403">
    <property type="component" value="Unassembled WGS sequence"/>
</dbReference>
<evidence type="ECO:0000313" key="2">
    <source>
        <dbReference type="EMBL" id="RNF18817.1"/>
    </source>
</evidence>
<feature type="region of interest" description="Disordered" evidence="1">
    <location>
        <begin position="54"/>
        <end position="78"/>
    </location>
</feature>
<accession>A0A422PM61</accession>
<protein>
    <submittedName>
        <fullName evidence="2">Uncharacterized protein</fullName>
    </submittedName>
</protein>
<dbReference type="GeneID" id="40318005"/>
<proteinExistence type="predicted"/>
<evidence type="ECO:0000256" key="1">
    <source>
        <dbReference type="SAM" id="MobiDB-lite"/>
    </source>
</evidence>
<sequence length="477" mass="53218">MALSPQWAQSVVVRSDDGTIVRPQSHGSLVAYTYAAAGRPIIVRPRDPRVFTAASSHDGKEAAAGQAEEGGYDAHRAGGGGGQASLLSSLITGRDVAATFWVPDPKRNEVGLLEAMHRRTAANRTHVLLHSRPLPELQFNFSTCQGDNIDLSHDAFRLSKTSMAMLQLERRLMDGDEIVLHSDADAGGGGKFGRTDSDVRRQPHAPPTASATISGKAFKDQLRQGLRALHEEEYYLVRYRDYSAWAVRYYADIAKKDHFWANKYVEQCFAVHVGKEPGELIPITEAQFLFGVEMLQRQLLEQVGMGVTVDINYSALSKDQFRSLGVILGNGMRDVGVEGEELRRRQEAEREEEEKRRAANFNSGAYEPPSMWDWSPAAIKKRIDHQLQRQYQTLGRLVVRGVVLGVGLYVAWSYVRRALPSDDNGVNSRGQRRKRWGARDSYYGDEDAKFAPKGFLRSVMFGPKEVFDYLLAPTTSD</sequence>
<keyword evidence="3" id="KW-1185">Reference proteome</keyword>
<dbReference type="RefSeq" id="XP_029228621.1">
    <property type="nucleotide sequence ID" value="XM_029371304.1"/>
</dbReference>
<dbReference type="OrthoDB" id="272355at2759"/>
<name>A0A422PM61_9TRYP</name>
<feature type="region of interest" description="Disordered" evidence="1">
    <location>
        <begin position="187"/>
        <end position="211"/>
    </location>
</feature>
<reference evidence="2 3" key="1">
    <citation type="journal article" date="2018" name="BMC Genomics">
        <title>Genomic comparison of Trypanosoma conorhini and Trypanosoma rangeli to Trypanosoma cruzi strains of high and low virulence.</title>
        <authorList>
            <person name="Bradwell K.R."/>
            <person name="Koparde V.N."/>
            <person name="Matveyev A.V."/>
            <person name="Serrano M.G."/>
            <person name="Alves J.M."/>
            <person name="Parikh H."/>
            <person name="Huang B."/>
            <person name="Lee V."/>
            <person name="Espinosa-Alvarez O."/>
            <person name="Ortiz P.A."/>
            <person name="Costa-Martins A.G."/>
            <person name="Teixeira M.M."/>
            <person name="Buck G.A."/>
        </authorList>
    </citation>
    <scope>NUCLEOTIDE SEQUENCE [LARGE SCALE GENOMIC DNA]</scope>
    <source>
        <strain evidence="2 3">025E</strain>
    </source>
</reference>
<comment type="caution">
    <text evidence="2">The sequence shown here is derived from an EMBL/GenBank/DDBJ whole genome shotgun (WGS) entry which is preliminary data.</text>
</comment>
<dbReference type="EMBL" id="MKKU01000221">
    <property type="protein sequence ID" value="RNF18817.1"/>
    <property type="molecule type" value="Genomic_DNA"/>
</dbReference>